<dbReference type="AlphaFoldDB" id="A0A183FPF8"/>
<accession>A0A183FPF8</accession>
<evidence type="ECO:0000313" key="3">
    <source>
        <dbReference type="EMBL" id="VDO80974.1"/>
    </source>
</evidence>
<feature type="region of interest" description="Disordered" evidence="1">
    <location>
        <begin position="109"/>
        <end position="131"/>
    </location>
</feature>
<sequence>MAPLSLQPLKAEPRYHRQLLFMRTRQLCVVQSNQHLHFMAIPIPQSLNARPNLQLVVNPKVHTPEQAKSIVTVAAEDVEQSAVASGPTTEQVDDATSTSNIPSAAAQTTLTKPAAPKRSHVMKTRRSSDEQPRIKLKIKLGRTPWIKIVGANNETKKEESNAVNVSDSKEPVLMKRKSAKRYISPWSHYVPSVKPVLGNIYYSDGTVEKLGVSVNAVMDRLLAEVCQDGISRHSTIVNKREKKKRNIEKARERVHRLKEERKARLAQGIITAPKDRSLSTSQENDSQPRVRSGRHRLLQNDFLYPSLKRGTKAEKKKNEEIRRQRSRNVMNQLAESTRGQASPSATQRGMTASVSKPAVKPREPSPFDPEKEELLRREAELREKQKRLTMPISFNTFLSSKTSVLTAQPLLQPQRSGDRTTAPDHFFRELLCEKNSTGANAEDTWNDFDMDADDGLDVTTIEAVHIPKLDDYVAPPEMDETSELVATAVEEMLMRPGVYSESEDGISYLRDRALEQPELRRNLLYMAIDCVSNLHVARLSAQGREAAIAVYNAVTAEASKMRDVICMFSREREEAVFWMHRYLVEMLPVELLATYLLLLRYTRLLNCQVKSIIRSTQNDSSPWPEITNIILKYIEVNVVEPDAAELDRTIIVCLNSSSSDLWP</sequence>
<feature type="domain" description="KANSL3 helical" evidence="2">
    <location>
        <begin position="477"/>
        <end position="640"/>
    </location>
</feature>
<organism evidence="4 5">
    <name type="scientific">Heligmosomoides polygyrus</name>
    <name type="common">Parasitic roundworm</name>
    <dbReference type="NCBI Taxonomy" id="6339"/>
    <lineage>
        <taxon>Eukaryota</taxon>
        <taxon>Metazoa</taxon>
        <taxon>Ecdysozoa</taxon>
        <taxon>Nematoda</taxon>
        <taxon>Chromadorea</taxon>
        <taxon>Rhabditida</taxon>
        <taxon>Rhabditina</taxon>
        <taxon>Rhabditomorpha</taxon>
        <taxon>Strongyloidea</taxon>
        <taxon>Heligmosomidae</taxon>
        <taxon>Heligmosomoides</taxon>
    </lineage>
</organism>
<accession>A0A3P7Z9U9</accession>
<dbReference type="WBParaSite" id="HPBE_0000948701-mRNA-1">
    <property type="protein sequence ID" value="HPBE_0000948701-mRNA-1"/>
    <property type="gene ID" value="HPBE_0000948701"/>
</dbReference>
<evidence type="ECO:0000259" key="2">
    <source>
        <dbReference type="Pfam" id="PF23154"/>
    </source>
</evidence>
<feature type="compositionally biased region" description="Basic and acidic residues" evidence="1">
    <location>
        <begin position="360"/>
        <end position="371"/>
    </location>
</feature>
<feature type="compositionally biased region" description="Polar residues" evidence="1">
    <location>
        <begin position="82"/>
        <end position="100"/>
    </location>
</feature>
<keyword evidence="4" id="KW-1185">Reference proteome</keyword>
<dbReference type="OrthoDB" id="5868016at2759"/>
<protein>
    <submittedName>
        <fullName evidence="5">[Histone H3]-lysine(4) N-trimethyltransferase</fullName>
    </submittedName>
</protein>
<evidence type="ECO:0000313" key="4">
    <source>
        <dbReference type="Proteomes" id="UP000050761"/>
    </source>
</evidence>
<feature type="region of interest" description="Disordered" evidence="1">
    <location>
        <begin position="81"/>
        <end position="100"/>
    </location>
</feature>
<reference evidence="5" key="2">
    <citation type="submission" date="2019-09" db="UniProtKB">
        <authorList>
            <consortium name="WormBaseParasite"/>
        </authorList>
    </citation>
    <scope>IDENTIFICATION</scope>
</reference>
<evidence type="ECO:0000256" key="1">
    <source>
        <dbReference type="SAM" id="MobiDB-lite"/>
    </source>
</evidence>
<dbReference type="Proteomes" id="UP000050761">
    <property type="component" value="Unassembled WGS sequence"/>
</dbReference>
<gene>
    <name evidence="3" type="ORF">HPBE_LOCUS9488</name>
</gene>
<feature type="compositionally biased region" description="Polar residues" evidence="1">
    <location>
        <begin position="327"/>
        <end position="354"/>
    </location>
</feature>
<feature type="compositionally biased region" description="Basic residues" evidence="1">
    <location>
        <begin position="115"/>
        <end position="125"/>
    </location>
</feature>
<proteinExistence type="predicted"/>
<dbReference type="Pfam" id="PF23154">
    <property type="entry name" value="KANSL3_1st"/>
    <property type="match status" value="1"/>
</dbReference>
<feature type="compositionally biased region" description="Basic and acidic residues" evidence="1">
    <location>
        <begin position="311"/>
        <end position="323"/>
    </location>
</feature>
<evidence type="ECO:0000313" key="5">
    <source>
        <dbReference type="WBParaSite" id="HPBE_0000948701-mRNA-1"/>
    </source>
</evidence>
<name>A0A183FPF8_HELPZ</name>
<feature type="region of interest" description="Disordered" evidence="1">
    <location>
        <begin position="258"/>
        <end position="371"/>
    </location>
</feature>
<feature type="compositionally biased region" description="Polar residues" evidence="1">
    <location>
        <begin position="278"/>
        <end position="289"/>
    </location>
</feature>
<dbReference type="InterPro" id="IPR056519">
    <property type="entry name" value="KANSL3_1st"/>
</dbReference>
<dbReference type="EMBL" id="UZAH01026453">
    <property type="protein sequence ID" value="VDO80974.1"/>
    <property type="molecule type" value="Genomic_DNA"/>
</dbReference>
<reference evidence="3 4" key="1">
    <citation type="submission" date="2018-11" db="EMBL/GenBank/DDBJ databases">
        <authorList>
            <consortium name="Pathogen Informatics"/>
        </authorList>
    </citation>
    <scope>NUCLEOTIDE SEQUENCE [LARGE SCALE GENOMIC DNA]</scope>
</reference>